<evidence type="ECO:0000256" key="1">
    <source>
        <dbReference type="ARBA" id="ARBA00004606"/>
    </source>
</evidence>
<dbReference type="EMBL" id="BGZK01001370">
    <property type="protein sequence ID" value="GBP78472.1"/>
    <property type="molecule type" value="Genomic_DNA"/>
</dbReference>
<dbReference type="Gene3D" id="2.60.40.1660">
    <property type="entry name" value="Na, k-atpase alpha subunit"/>
    <property type="match status" value="1"/>
</dbReference>
<sequence>MLRRPPAIGVMRSLYDVRRARTLDCGRGAAAGRGGRVFLFSAKIALFYFTFYAALAILVAICMWTFLQLLDIRQPKWQLEESIIGTNPGLGFRPLPPAVDSSVIWYKGSEPDSYKFWVENLASFLQAYKRKGKTAGAGQNIHNCDFKLPPPAGKVCDVDTRSWGPCVEENHFAYHKSTPCLFLKLNKIFAWRPDYYNSSDHLPATMPADLQDHIKNITAFDKNYVALVVSALLRMRNPPSSPRNLLTHACLEFRR</sequence>
<evidence type="ECO:0000256" key="2">
    <source>
        <dbReference type="ARBA" id="ARBA00005876"/>
    </source>
</evidence>
<evidence type="ECO:0000256" key="3">
    <source>
        <dbReference type="ARBA" id="ARBA00022692"/>
    </source>
</evidence>
<evidence type="ECO:0000256" key="6">
    <source>
        <dbReference type="ARBA" id="ARBA00023136"/>
    </source>
</evidence>
<feature type="transmembrane region" description="Helical" evidence="7">
    <location>
        <begin position="45"/>
        <end position="67"/>
    </location>
</feature>
<keyword evidence="6 7" id="KW-0472">Membrane</keyword>
<evidence type="ECO:0000256" key="5">
    <source>
        <dbReference type="ARBA" id="ARBA00022989"/>
    </source>
</evidence>
<dbReference type="Proteomes" id="UP000299102">
    <property type="component" value="Unassembled WGS sequence"/>
</dbReference>
<organism evidence="8 9">
    <name type="scientific">Eumeta variegata</name>
    <name type="common">Bagworm moth</name>
    <name type="synonym">Eumeta japonica</name>
    <dbReference type="NCBI Taxonomy" id="151549"/>
    <lineage>
        <taxon>Eukaryota</taxon>
        <taxon>Metazoa</taxon>
        <taxon>Ecdysozoa</taxon>
        <taxon>Arthropoda</taxon>
        <taxon>Hexapoda</taxon>
        <taxon>Insecta</taxon>
        <taxon>Pterygota</taxon>
        <taxon>Neoptera</taxon>
        <taxon>Endopterygota</taxon>
        <taxon>Lepidoptera</taxon>
        <taxon>Glossata</taxon>
        <taxon>Ditrysia</taxon>
        <taxon>Tineoidea</taxon>
        <taxon>Psychidae</taxon>
        <taxon>Oiketicinae</taxon>
        <taxon>Eumeta</taxon>
    </lineage>
</organism>
<evidence type="ECO:0008006" key="10">
    <source>
        <dbReference type="Google" id="ProtNLM"/>
    </source>
</evidence>
<evidence type="ECO:0000313" key="9">
    <source>
        <dbReference type="Proteomes" id="UP000299102"/>
    </source>
</evidence>
<keyword evidence="5 7" id="KW-1133">Transmembrane helix</keyword>
<keyword evidence="9" id="KW-1185">Reference proteome</keyword>
<evidence type="ECO:0000313" key="8">
    <source>
        <dbReference type="EMBL" id="GBP78472.1"/>
    </source>
</evidence>
<protein>
    <recommendedName>
        <fullName evidence="10">Sodium/potassium-transporting ATPase subunit beta-2</fullName>
    </recommendedName>
</protein>
<dbReference type="GO" id="GO:0036376">
    <property type="term" value="P:sodium ion export across plasma membrane"/>
    <property type="evidence" value="ECO:0007669"/>
    <property type="project" value="TreeGrafter"/>
</dbReference>
<dbReference type="Pfam" id="PF00287">
    <property type="entry name" value="Na_K-ATPase"/>
    <property type="match status" value="1"/>
</dbReference>
<dbReference type="GO" id="GO:0005890">
    <property type="term" value="C:sodium:potassium-exchanging ATPase complex"/>
    <property type="evidence" value="ECO:0007669"/>
    <property type="project" value="InterPro"/>
</dbReference>
<dbReference type="PANTHER" id="PTHR11523:SF46">
    <property type="entry name" value="SODIUM_POTASSIUM-TRANSPORTING ATPASE SUBUNIT BETA-2"/>
    <property type="match status" value="1"/>
</dbReference>
<evidence type="ECO:0000256" key="7">
    <source>
        <dbReference type="SAM" id="Phobius"/>
    </source>
</evidence>
<reference evidence="8 9" key="1">
    <citation type="journal article" date="2019" name="Commun. Biol.">
        <title>The bagworm genome reveals a unique fibroin gene that provides high tensile strength.</title>
        <authorList>
            <person name="Kono N."/>
            <person name="Nakamura H."/>
            <person name="Ohtoshi R."/>
            <person name="Tomita M."/>
            <person name="Numata K."/>
            <person name="Arakawa K."/>
        </authorList>
    </citation>
    <scope>NUCLEOTIDE SEQUENCE [LARGE SCALE GENOMIC DNA]</scope>
</reference>
<dbReference type="Gene3D" id="1.20.5.170">
    <property type="match status" value="1"/>
</dbReference>
<dbReference type="GO" id="GO:0030007">
    <property type="term" value="P:intracellular potassium ion homeostasis"/>
    <property type="evidence" value="ECO:0007669"/>
    <property type="project" value="TreeGrafter"/>
</dbReference>
<dbReference type="AlphaFoldDB" id="A0A4C1YU91"/>
<dbReference type="GO" id="GO:1990573">
    <property type="term" value="P:potassium ion import across plasma membrane"/>
    <property type="evidence" value="ECO:0007669"/>
    <property type="project" value="TreeGrafter"/>
</dbReference>
<keyword evidence="4" id="KW-0735">Signal-anchor</keyword>
<accession>A0A4C1YU91</accession>
<comment type="subcellular location">
    <subcellularLocation>
        <location evidence="1">Membrane</location>
        <topology evidence="1">Single-pass type II membrane protein</topology>
    </subcellularLocation>
</comment>
<dbReference type="STRING" id="151549.A0A4C1YU91"/>
<dbReference type="InterPro" id="IPR000402">
    <property type="entry name" value="Na/K_ATPase_sub_beta"/>
</dbReference>
<comment type="caution">
    <text evidence="8">The sequence shown here is derived from an EMBL/GenBank/DDBJ whole genome shotgun (WGS) entry which is preliminary data.</text>
</comment>
<dbReference type="OrthoDB" id="5912413at2759"/>
<name>A0A4C1YU91_EUMVA</name>
<dbReference type="PANTHER" id="PTHR11523">
    <property type="entry name" value="SODIUM/POTASSIUM-DEPENDENT ATPASE BETA SUBUNIT"/>
    <property type="match status" value="1"/>
</dbReference>
<evidence type="ECO:0000256" key="4">
    <source>
        <dbReference type="ARBA" id="ARBA00022968"/>
    </source>
</evidence>
<gene>
    <name evidence="8" type="ORF">EVAR_52278_1</name>
</gene>
<dbReference type="InterPro" id="IPR038702">
    <property type="entry name" value="Na/K_ATPase_sub_beta_sf"/>
</dbReference>
<dbReference type="GO" id="GO:0006883">
    <property type="term" value="P:intracellular sodium ion homeostasis"/>
    <property type="evidence" value="ECO:0007669"/>
    <property type="project" value="TreeGrafter"/>
</dbReference>
<comment type="similarity">
    <text evidence="2">Belongs to the X(+)/potassium ATPases subunit beta family.</text>
</comment>
<proteinExistence type="inferred from homology"/>
<keyword evidence="3 7" id="KW-0812">Transmembrane</keyword>
<dbReference type="GO" id="GO:0001671">
    <property type="term" value="F:ATPase activator activity"/>
    <property type="evidence" value="ECO:0007669"/>
    <property type="project" value="TreeGrafter"/>
</dbReference>